<dbReference type="OMA" id="MLDMNVK"/>
<dbReference type="EnsemblProtists" id="PYU1_T011795">
    <property type="protein sequence ID" value="PYU1_T011795"/>
    <property type="gene ID" value="PYU1_G011769"/>
</dbReference>
<dbReference type="PANTHER" id="PTHR14467:SF0">
    <property type="entry name" value="PROTEIN ARV1"/>
    <property type="match status" value="1"/>
</dbReference>
<keyword evidence="8 10" id="KW-0443">Lipid metabolism</keyword>
<comment type="function">
    <text evidence="10">Regulates also the sphingolipid metabolism.</text>
</comment>
<comment type="similarity">
    <text evidence="2 10">Belongs to the ARV1 family.</text>
</comment>
<keyword evidence="7 10" id="KW-0445">Lipid transport</keyword>
<feature type="transmembrane region" description="Helical" evidence="10">
    <location>
        <begin position="202"/>
        <end position="225"/>
    </location>
</feature>
<evidence type="ECO:0000256" key="10">
    <source>
        <dbReference type="RuleBase" id="RU368065"/>
    </source>
</evidence>
<evidence type="ECO:0000256" key="3">
    <source>
        <dbReference type="ARBA" id="ARBA00022448"/>
    </source>
</evidence>
<evidence type="ECO:0000256" key="1">
    <source>
        <dbReference type="ARBA" id="ARBA00004477"/>
    </source>
</evidence>
<feature type="transmembrane region" description="Helical" evidence="10">
    <location>
        <begin position="263"/>
        <end position="285"/>
    </location>
</feature>
<keyword evidence="13" id="KW-1185">Reference proteome</keyword>
<dbReference type="GO" id="GO:0097036">
    <property type="term" value="P:regulation of plasma membrane sterol distribution"/>
    <property type="evidence" value="ECO:0007669"/>
    <property type="project" value="UniProtKB-UniRule"/>
</dbReference>
<keyword evidence="10" id="KW-0746">Sphingolipid metabolism</keyword>
<keyword evidence="3 10" id="KW-0813">Transport</keyword>
<evidence type="ECO:0000256" key="8">
    <source>
        <dbReference type="ARBA" id="ARBA00023098"/>
    </source>
</evidence>
<evidence type="ECO:0000256" key="11">
    <source>
        <dbReference type="SAM" id="MobiDB-lite"/>
    </source>
</evidence>
<name>K3X3J6_GLOUD</name>
<keyword evidence="9 10" id="KW-0472">Membrane</keyword>
<dbReference type="GO" id="GO:0016125">
    <property type="term" value="P:sterol metabolic process"/>
    <property type="evidence" value="ECO:0007669"/>
    <property type="project" value="UniProtKB-UniRule"/>
</dbReference>
<sequence>MIAATAEAQLASPRRVCVECGASVPFLVRDYGKGNVRLAICGACNEVADKYVEYENILLFLEVMLLKPQVYRHMLYNLPDPMENRTVVKMFVILVMLDMNVKAYLIDRKEGVLCSSESMYQDTTAISGFRISQFSLHLVLMALLENVVYFAAVLGMIYLDPFARDWRRKLETDSHATPSDNCNEEMAANSSTKAGSMSTERLIKYVSAMCISSFGKMFALLTVIWEYHWTFIHMIGGVVFFSNVLGLQLFLADGDPSTTKSLYVMALVTMGLACRFVAQLVMYALGNSIMFYVFA</sequence>
<accession>K3X3J6</accession>
<dbReference type="Pfam" id="PF04161">
    <property type="entry name" value="Arv1"/>
    <property type="match status" value="1"/>
</dbReference>
<evidence type="ECO:0000313" key="12">
    <source>
        <dbReference type="EnsemblProtists" id="PYU1_T011795"/>
    </source>
</evidence>
<protein>
    <recommendedName>
        <fullName evidence="10">Protein ARV</fullName>
    </recommendedName>
</protein>
<dbReference type="GO" id="GO:0005789">
    <property type="term" value="C:endoplasmic reticulum membrane"/>
    <property type="evidence" value="ECO:0007669"/>
    <property type="project" value="UniProtKB-SubCell"/>
</dbReference>
<dbReference type="eggNOG" id="KOG3134">
    <property type="taxonomic scope" value="Eukaryota"/>
</dbReference>
<dbReference type="AlphaFoldDB" id="K3X3J6"/>
<reference evidence="13" key="2">
    <citation type="submission" date="2010-04" db="EMBL/GenBank/DDBJ databases">
        <authorList>
            <person name="Buell R."/>
            <person name="Hamilton J."/>
            <person name="Hostetler J."/>
        </authorList>
    </citation>
    <scope>NUCLEOTIDE SEQUENCE [LARGE SCALE GENOMIC DNA]</scope>
    <source>
        <strain evidence="13">DAOM:BR144</strain>
    </source>
</reference>
<evidence type="ECO:0000256" key="5">
    <source>
        <dbReference type="ARBA" id="ARBA00022824"/>
    </source>
</evidence>
<keyword evidence="5 10" id="KW-0256">Endoplasmic reticulum</keyword>
<dbReference type="InterPro" id="IPR007290">
    <property type="entry name" value="Arv1"/>
</dbReference>
<dbReference type="EMBL" id="GL376637">
    <property type="status" value="NOT_ANNOTATED_CDS"/>
    <property type="molecule type" value="Genomic_DNA"/>
</dbReference>
<dbReference type="VEuPathDB" id="FungiDB:PYU1_G011769"/>
<feature type="transmembrane region" description="Helical" evidence="10">
    <location>
        <begin position="134"/>
        <end position="159"/>
    </location>
</feature>
<evidence type="ECO:0000256" key="7">
    <source>
        <dbReference type="ARBA" id="ARBA00023055"/>
    </source>
</evidence>
<comment type="subcellular location">
    <subcellularLocation>
        <location evidence="1 10">Endoplasmic reticulum membrane</location>
        <topology evidence="1 10">Multi-pass membrane protein</topology>
    </subcellularLocation>
</comment>
<proteinExistence type="inferred from homology"/>
<comment type="function">
    <text evidence="10">Mediator of sterol homeostasis involved in sterol uptake, trafficking and distribution into membranes.</text>
</comment>
<dbReference type="GO" id="GO:0006665">
    <property type="term" value="P:sphingolipid metabolic process"/>
    <property type="evidence" value="ECO:0007669"/>
    <property type="project" value="UniProtKB-UniRule"/>
</dbReference>
<keyword evidence="4 10" id="KW-0812">Transmembrane</keyword>
<evidence type="ECO:0000256" key="9">
    <source>
        <dbReference type="ARBA" id="ARBA00023136"/>
    </source>
</evidence>
<feature type="transmembrane region" description="Helical" evidence="10">
    <location>
        <begin position="231"/>
        <end position="251"/>
    </location>
</feature>
<dbReference type="HOGENOM" id="CLU_057366_0_0_1"/>
<evidence type="ECO:0000256" key="6">
    <source>
        <dbReference type="ARBA" id="ARBA00022989"/>
    </source>
</evidence>
<dbReference type="PANTHER" id="PTHR14467">
    <property type="entry name" value="ARV1"/>
    <property type="match status" value="1"/>
</dbReference>
<dbReference type="Proteomes" id="UP000019132">
    <property type="component" value="Unassembled WGS sequence"/>
</dbReference>
<dbReference type="GO" id="GO:0032541">
    <property type="term" value="C:cortical endoplasmic reticulum"/>
    <property type="evidence" value="ECO:0007669"/>
    <property type="project" value="TreeGrafter"/>
</dbReference>
<dbReference type="STRING" id="431595.K3X3J6"/>
<dbReference type="InParanoid" id="K3X3J6"/>
<feature type="region of interest" description="Disordered" evidence="11">
    <location>
        <begin position="173"/>
        <end position="193"/>
    </location>
</feature>
<evidence type="ECO:0000256" key="2">
    <source>
        <dbReference type="ARBA" id="ARBA00009187"/>
    </source>
</evidence>
<dbReference type="GO" id="GO:0005794">
    <property type="term" value="C:Golgi apparatus"/>
    <property type="evidence" value="ECO:0007669"/>
    <property type="project" value="TreeGrafter"/>
</dbReference>
<reference evidence="12" key="3">
    <citation type="submission" date="2015-02" db="UniProtKB">
        <authorList>
            <consortium name="EnsemblProtists"/>
        </authorList>
    </citation>
    <scope>IDENTIFICATION</scope>
    <source>
        <strain evidence="12">DAOM BR144</strain>
    </source>
</reference>
<dbReference type="GO" id="GO:0032366">
    <property type="term" value="P:intracellular sterol transport"/>
    <property type="evidence" value="ECO:0007669"/>
    <property type="project" value="UniProtKB-UniRule"/>
</dbReference>
<reference evidence="13" key="1">
    <citation type="journal article" date="2010" name="Genome Biol.">
        <title>Genome sequence of the necrotrophic plant pathogen Pythium ultimum reveals original pathogenicity mechanisms and effector repertoire.</title>
        <authorList>
            <person name="Levesque C.A."/>
            <person name="Brouwer H."/>
            <person name="Cano L."/>
            <person name="Hamilton J.P."/>
            <person name="Holt C."/>
            <person name="Huitema E."/>
            <person name="Raffaele S."/>
            <person name="Robideau G.P."/>
            <person name="Thines M."/>
            <person name="Win J."/>
            <person name="Zerillo M.M."/>
            <person name="Beakes G.W."/>
            <person name="Boore J.L."/>
            <person name="Busam D."/>
            <person name="Dumas B."/>
            <person name="Ferriera S."/>
            <person name="Fuerstenberg S.I."/>
            <person name="Gachon C.M."/>
            <person name="Gaulin E."/>
            <person name="Govers F."/>
            <person name="Grenville-Briggs L."/>
            <person name="Horner N."/>
            <person name="Hostetler J."/>
            <person name="Jiang R.H."/>
            <person name="Johnson J."/>
            <person name="Krajaejun T."/>
            <person name="Lin H."/>
            <person name="Meijer H.J."/>
            <person name="Moore B."/>
            <person name="Morris P."/>
            <person name="Phuntmart V."/>
            <person name="Puiu D."/>
            <person name="Shetty J."/>
            <person name="Stajich J.E."/>
            <person name="Tripathy S."/>
            <person name="Wawra S."/>
            <person name="van West P."/>
            <person name="Whitty B.R."/>
            <person name="Coutinho P.M."/>
            <person name="Henrissat B."/>
            <person name="Martin F."/>
            <person name="Thomas P.D."/>
            <person name="Tyler B.M."/>
            <person name="De Vries R.P."/>
            <person name="Kamoun S."/>
            <person name="Yandell M."/>
            <person name="Tisserat N."/>
            <person name="Buell C.R."/>
        </authorList>
    </citation>
    <scope>NUCLEOTIDE SEQUENCE</scope>
    <source>
        <strain evidence="13">DAOM:BR144</strain>
    </source>
</reference>
<evidence type="ECO:0000256" key="4">
    <source>
        <dbReference type="ARBA" id="ARBA00022692"/>
    </source>
</evidence>
<keyword evidence="6 10" id="KW-1133">Transmembrane helix</keyword>
<evidence type="ECO:0000313" key="13">
    <source>
        <dbReference type="Proteomes" id="UP000019132"/>
    </source>
</evidence>
<organism evidence="12 13">
    <name type="scientific">Globisporangium ultimum (strain ATCC 200006 / CBS 805.95 / DAOM BR144)</name>
    <name type="common">Pythium ultimum</name>
    <dbReference type="NCBI Taxonomy" id="431595"/>
    <lineage>
        <taxon>Eukaryota</taxon>
        <taxon>Sar</taxon>
        <taxon>Stramenopiles</taxon>
        <taxon>Oomycota</taxon>
        <taxon>Peronosporomycetes</taxon>
        <taxon>Pythiales</taxon>
        <taxon>Pythiaceae</taxon>
        <taxon>Globisporangium</taxon>
    </lineage>
</organism>